<evidence type="ECO:0000313" key="3">
    <source>
        <dbReference type="Proteomes" id="UP000784294"/>
    </source>
</evidence>
<dbReference type="Proteomes" id="UP000784294">
    <property type="component" value="Unassembled WGS sequence"/>
</dbReference>
<gene>
    <name evidence="2" type="ORF">PXEA_LOCUS28151</name>
</gene>
<reference evidence="2" key="1">
    <citation type="submission" date="2018-11" db="EMBL/GenBank/DDBJ databases">
        <authorList>
            <consortium name="Pathogen Informatics"/>
        </authorList>
    </citation>
    <scope>NUCLEOTIDE SEQUENCE</scope>
</reference>
<proteinExistence type="predicted"/>
<dbReference type="EMBL" id="CAAALY010248227">
    <property type="protein sequence ID" value="VEL34711.1"/>
    <property type="molecule type" value="Genomic_DNA"/>
</dbReference>
<dbReference type="SUPFAM" id="SSF56112">
    <property type="entry name" value="Protein kinase-like (PK-like)"/>
    <property type="match status" value="1"/>
</dbReference>
<dbReference type="InterPro" id="IPR011009">
    <property type="entry name" value="Kinase-like_dom_sf"/>
</dbReference>
<dbReference type="Gene3D" id="3.30.200.20">
    <property type="entry name" value="Phosphorylase Kinase, domain 1"/>
    <property type="match status" value="1"/>
</dbReference>
<dbReference type="AlphaFoldDB" id="A0A3S5CT63"/>
<name>A0A3S5CT63_9PLAT</name>
<keyword evidence="3" id="KW-1185">Reference proteome</keyword>
<feature type="domain" description="Serine-threonine/tyrosine-protein kinase catalytic" evidence="1">
    <location>
        <begin position="33"/>
        <end position="73"/>
    </location>
</feature>
<organism evidence="2 3">
    <name type="scientific">Protopolystoma xenopodis</name>
    <dbReference type="NCBI Taxonomy" id="117903"/>
    <lineage>
        <taxon>Eukaryota</taxon>
        <taxon>Metazoa</taxon>
        <taxon>Spiralia</taxon>
        <taxon>Lophotrochozoa</taxon>
        <taxon>Platyhelminthes</taxon>
        <taxon>Monogenea</taxon>
        <taxon>Polyopisthocotylea</taxon>
        <taxon>Polystomatidea</taxon>
        <taxon>Polystomatidae</taxon>
        <taxon>Protopolystoma</taxon>
    </lineage>
</organism>
<dbReference type="InterPro" id="IPR001245">
    <property type="entry name" value="Ser-Thr/Tyr_kinase_cat_dom"/>
</dbReference>
<evidence type="ECO:0000259" key="1">
    <source>
        <dbReference type="Pfam" id="PF07714"/>
    </source>
</evidence>
<comment type="caution">
    <text evidence="2">The sequence shown here is derived from an EMBL/GenBank/DDBJ whole genome shotgun (WGS) entry which is preliminary data.</text>
</comment>
<dbReference type="OrthoDB" id="4062651at2759"/>
<sequence>MEVNRSSFQFVCRLGQGSFGEVWQGLWNGRVPNEPVFLVTELMERGSLKNFMHSRESKFLTMDHLIQMMAQVSWK</sequence>
<dbReference type="GO" id="GO:0004672">
    <property type="term" value="F:protein kinase activity"/>
    <property type="evidence" value="ECO:0007669"/>
    <property type="project" value="InterPro"/>
</dbReference>
<evidence type="ECO:0000313" key="2">
    <source>
        <dbReference type="EMBL" id="VEL34711.1"/>
    </source>
</evidence>
<protein>
    <recommendedName>
        <fullName evidence="1">Serine-threonine/tyrosine-protein kinase catalytic domain-containing protein</fullName>
    </recommendedName>
</protein>
<dbReference type="Pfam" id="PF07714">
    <property type="entry name" value="PK_Tyr_Ser-Thr"/>
    <property type="match status" value="1"/>
</dbReference>
<accession>A0A3S5CT63</accession>